<dbReference type="InterPro" id="IPR023271">
    <property type="entry name" value="Aquaporin-like"/>
</dbReference>
<keyword evidence="4 8" id="KW-0812">Transmembrane</keyword>
<dbReference type="InterPro" id="IPR000425">
    <property type="entry name" value="MIP"/>
</dbReference>
<comment type="similarity">
    <text evidence="2 8">Belongs to the MIP/aquaporin (TC 1.A.8) family.</text>
</comment>
<dbReference type="InterPro" id="IPR050363">
    <property type="entry name" value="MIP/Aquaporin"/>
</dbReference>
<keyword evidence="6 9" id="KW-0472">Membrane</keyword>
<feature type="transmembrane region" description="Helical" evidence="9">
    <location>
        <begin position="242"/>
        <end position="261"/>
    </location>
</feature>
<dbReference type="PROSITE" id="PS00221">
    <property type="entry name" value="MIP"/>
    <property type="match status" value="1"/>
</dbReference>
<dbReference type="InterPro" id="IPR022357">
    <property type="entry name" value="MIP_CS"/>
</dbReference>
<dbReference type="RefSeq" id="XP_022238686.1">
    <property type="nucleotide sequence ID" value="XM_022382978.1"/>
</dbReference>
<dbReference type="PRINTS" id="PR00783">
    <property type="entry name" value="MINTRINSICP"/>
</dbReference>
<evidence type="ECO:0000256" key="8">
    <source>
        <dbReference type="RuleBase" id="RU000477"/>
    </source>
</evidence>
<dbReference type="Proteomes" id="UP000694941">
    <property type="component" value="Unplaced"/>
</dbReference>
<evidence type="ECO:0000313" key="11">
    <source>
        <dbReference type="RefSeq" id="XP_022238668.1"/>
    </source>
</evidence>
<dbReference type="PANTHER" id="PTHR43829:SF9">
    <property type="entry name" value="AQUAPORIN-9"/>
    <property type="match status" value="1"/>
</dbReference>
<comment type="subcellular location">
    <subcellularLocation>
        <location evidence="1">Membrane</location>
        <topology evidence="1">Multi-pass membrane protein</topology>
    </subcellularLocation>
</comment>
<evidence type="ECO:0000256" key="4">
    <source>
        <dbReference type="ARBA" id="ARBA00022692"/>
    </source>
</evidence>
<name>A0ABM1S4Y1_LIMPO</name>
<comment type="function">
    <text evidence="7">Aquaglyceroporin that may modulate the water content and osmolytes during anhydrobiosis.</text>
</comment>
<evidence type="ECO:0000256" key="9">
    <source>
        <dbReference type="SAM" id="Phobius"/>
    </source>
</evidence>
<dbReference type="PANTHER" id="PTHR43829">
    <property type="entry name" value="AQUAPORIN OR AQUAGLYCEROPORIN RELATED"/>
    <property type="match status" value="1"/>
</dbReference>
<dbReference type="Gene3D" id="1.20.1080.10">
    <property type="entry name" value="Glycerol uptake facilitator protein"/>
    <property type="match status" value="1"/>
</dbReference>
<dbReference type="NCBIfam" id="TIGR00861">
    <property type="entry name" value="MIP"/>
    <property type="match status" value="1"/>
</dbReference>
<evidence type="ECO:0000256" key="3">
    <source>
        <dbReference type="ARBA" id="ARBA00022448"/>
    </source>
</evidence>
<dbReference type="Pfam" id="PF00230">
    <property type="entry name" value="MIP"/>
    <property type="match status" value="1"/>
</dbReference>
<evidence type="ECO:0000256" key="6">
    <source>
        <dbReference type="ARBA" id="ARBA00023136"/>
    </source>
</evidence>
<keyword evidence="10" id="KW-1185">Reference proteome</keyword>
<keyword evidence="3 8" id="KW-0813">Transport</keyword>
<evidence type="ECO:0000256" key="2">
    <source>
        <dbReference type="ARBA" id="ARBA00006175"/>
    </source>
</evidence>
<feature type="transmembrane region" description="Helical" evidence="9">
    <location>
        <begin position="189"/>
        <end position="206"/>
    </location>
</feature>
<feature type="transmembrane region" description="Helical" evidence="9">
    <location>
        <begin position="102"/>
        <end position="122"/>
    </location>
</feature>
<evidence type="ECO:0000256" key="5">
    <source>
        <dbReference type="ARBA" id="ARBA00022989"/>
    </source>
</evidence>
<feature type="transmembrane region" description="Helical" evidence="9">
    <location>
        <begin position="59"/>
        <end position="81"/>
    </location>
</feature>
<evidence type="ECO:0000256" key="1">
    <source>
        <dbReference type="ARBA" id="ARBA00004141"/>
    </source>
</evidence>
<keyword evidence="5 9" id="KW-1133">Transmembrane helix</keyword>
<feature type="transmembrane region" description="Helical" evidence="9">
    <location>
        <begin position="160"/>
        <end position="177"/>
    </location>
</feature>
<accession>A0ABM1S4Y1</accession>
<evidence type="ECO:0000313" key="12">
    <source>
        <dbReference type="RefSeq" id="XP_022238677.1"/>
    </source>
</evidence>
<evidence type="ECO:0000313" key="10">
    <source>
        <dbReference type="Proteomes" id="UP000694941"/>
    </source>
</evidence>
<gene>
    <name evidence="11 12 13" type="primary">LOC106456937</name>
</gene>
<evidence type="ECO:0000313" key="13">
    <source>
        <dbReference type="RefSeq" id="XP_022238686.1"/>
    </source>
</evidence>
<organism evidence="10 13">
    <name type="scientific">Limulus polyphemus</name>
    <name type="common">Atlantic horseshoe crab</name>
    <dbReference type="NCBI Taxonomy" id="6850"/>
    <lineage>
        <taxon>Eukaryota</taxon>
        <taxon>Metazoa</taxon>
        <taxon>Ecdysozoa</taxon>
        <taxon>Arthropoda</taxon>
        <taxon>Chelicerata</taxon>
        <taxon>Merostomata</taxon>
        <taxon>Xiphosura</taxon>
        <taxon>Limulidae</taxon>
        <taxon>Limulus</taxon>
    </lineage>
</organism>
<proteinExistence type="inferred from homology"/>
<dbReference type="RefSeq" id="XP_022238668.1">
    <property type="nucleotide sequence ID" value="XM_022382960.1"/>
</dbReference>
<dbReference type="SUPFAM" id="SSF81338">
    <property type="entry name" value="Aquaporin-like"/>
    <property type="match status" value="1"/>
</dbReference>
<dbReference type="GeneID" id="106456937"/>
<evidence type="ECO:0000256" key="7">
    <source>
        <dbReference type="ARBA" id="ARBA00045280"/>
    </source>
</evidence>
<protein>
    <submittedName>
        <fullName evidence="11 12">Aquaporin-9-like isoform X1</fullName>
    </submittedName>
</protein>
<feature type="transmembrane region" description="Helical" evidence="9">
    <location>
        <begin position="21"/>
        <end position="47"/>
    </location>
</feature>
<dbReference type="RefSeq" id="XP_022238677.1">
    <property type="nucleotide sequence ID" value="XM_022382969.1"/>
</dbReference>
<sequence>MENYLQFPNLLTRFRTRNEAVRIAIAECLGTMIFVLIGDSVVAQSILPGPPYLTYISAPLGWGLALLLATLVIGGVSGAHLNPAVSLAYATVGKLRLKELPIYMLAQYLGAFLGAVLVYFVYKDAIYAVGKPGVWENSGEVTAMVFACYPFNEVSSGRCFVDQVVSTALLLLAVAAISDKKNMAVPRPAQPFAISLCLVGIIYGFLMNSGAPLNPARDLSPRIFTAMAGWGKEVFSYRDYNWFWVPIIGPHLGAVIGIWIYKIAIEIQWPTETRIEEDLQMENPFERQEST</sequence>
<reference evidence="11 12" key="1">
    <citation type="submission" date="2025-05" db="UniProtKB">
        <authorList>
            <consortium name="RefSeq"/>
        </authorList>
    </citation>
    <scope>IDENTIFICATION</scope>
    <source>
        <tissue evidence="11 12">Muscle</tissue>
    </source>
</reference>